<dbReference type="EMBL" id="FWXZ01000001">
    <property type="protein sequence ID" value="SMC42424.1"/>
    <property type="molecule type" value="Genomic_DNA"/>
</dbReference>
<evidence type="ECO:0000313" key="2">
    <source>
        <dbReference type="Proteomes" id="UP000192328"/>
    </source>
</evidence>
<comment type="caution">
    <text evidence="1">The sequence shown here is derived from an EMBL/GenBank/DDBJ whole genome shotgun (WGS) entry which is preliminary data.</text>
</comment>
<accession>A0AC61PJB7</accession>
<reference evidence="1" key="1">
    <citation type="submission" date="2017-04" db="EMBL/GenBank/DDBJ databases">
        <authorList>
            <person name="Varghese N."/>
            <person name="Submissions S."/>
        </authorList>
    </citation>
    <scope>NUCLEOTIDE SEQUENCE</scope>
    <source>
        <strain evidence="1">WTE2008</strain>
    </source>
</reference>
<organism evidence="1 2">
    <name type="scientific">Aristaeella lactis</name>
    <dbReference type="NCBI Taxonomy" id="3046383"/>
    <lineage>
        <taxon>Bacteria</taxon>
        <taxon>Bacillati</taxon>
        <taxon>Bacillota</taxon>
        <taxon>Clostridia</taxon>
        <taxon>Eubacteriales</taxon>
        <taxon>Aristaeellaceae</taxon>
        <taxon>Aristaeella</taxon>
    </lineage>
</organism>
<gene>
    <name evidence="1" type="ORF">SAMN06297397_0856</name>
</gene>
<name>A0AC61PJB7_9FIRM</name>
<proteinExistence type="predicted"/>
<sequence>MMAYRQYNQQKHMFAAEIAGVPIGIISRFKSTKEFFLDYLTDQLPTTIVSATDEEMMMEDDEISERTERMVINSKIASALADYDAFLMHTAVVSVDGLGVGFAAANGIGKTTRALLWKKAFGERVKVINGARPVLKFRDNRIYAYGSPWRGRERLGCKESVPMKAMCFIERGEEVSLKRMTPDDAALRLMQQVMIPKEPKQMYMLISMLEQFVHTVPFYLYTCNMDKEKPEVLWEEMKRN</sequence>
<protein>
    <submittedName>
        <fullName evidence="1">Uncharacterized protein</fullName>
    </submittedName>
</protein>
<evidence type="ECO:0000313" key="1">
    <source>
        <dbReference type="EMBL" id="SMC42424.1"/>
    </source>
</evidence>
<keyword evidence="2" id="KW-1185">Reference proteome</keyword>
<dbReference type="Proteomes" id="UP000192328">
    <property type="component" value="Unassembled WGS sequence"/>
</dbReference>